<proteinExistence type="predicted"/>
<protein>
    <recommendedName>
        <fullName evidence="3">Reverse transcriptase domain-containing protein</fullName>
    </recommendedName>
</protein>
<evidence type="ECO:0000313" key="2">
    <source>
        <dbReference type="Proteomes" id="UP001151760"/>
    </source>
</evidence>
<accession>A0ABQ5JCD9</accession>
<reference evidence="1" key="1">
    <citation type="journal article" date="2022" name="Int. J. Mol. Sci.">
        <title>Draft Genome of Tanacetum Coccineum: Genomic Comparison of Closely Related Tanacetum-Family Plants.</title>
        <authorList>
            <person name="Yamashiro T."/>
            <person name="Shiraishi A."/>
            <person name="Nakayama K."/>
            <person name="Satake H."/>
        </authorList>
    </citation>
    <scope>NUCLEOTIDE SEQUENCE</scope>
</reference>
<evidence type="ECO:0000313" key="1">
    <source>
        <dbReference type="EMBL" id="GJU09976.1"/>
    </source>
</evidence>
<organism evidence="1 2">
    <name type="scientific">Tanacetum coccineum</name>
    <dbReference type="NCBI Taxonomy" id="301880"/>
    <lineage>
        <taxon>Eukaryota</taxon>
        <taxon>Viridiplantae</taxon>
        <taxon>Streptophyta</taxon>
        <taxon>Embryophyta</taxon>
        <taxon>Tracheophyta</taxon>
        <taxon>Spermatophyta</taxon>
        <taxon>Magnoliopsida</taxon>
        <taxon>eudicotyledons</taxon>
        <taxon>Gunneridae</taxon>
        <taxon>Pentapetalae</taxon>
        <taxon>asterids</taxon>
        <taxon>campanulids</taxon>
        <taxon>Asterales</taxon>
        <taxon>Asteraceae</taxon>
        <taxon>Asteroideae</taxon>
        <taxon>Anthemideae</taxon>
        <taxon>Anthemidinae</taxon>
        <taxon>Tanacetum</taxon>
    </lineage>
</organism>
<comment type="caution">
    <text evidence="1">The sequence shown here is derived from an EMBL/GenBank/DDBJ whole genome shotgun (WGS) entry which is preliminary data.</text>
</comment>
<sequence>MRYKDSEVIRKDNIWMTKDEQVLHDELEKMIAQEVVAKALDDATRQAFEEEKRNIASQKRAAQATSTNKLSTVRSYVSTATTPYVSAASTPTGANAGESSFVYLGGQIPIDASTLPNADLPTDPNMPDLEDVSNAFPNDGIFSGAYDDDDEDGIDYDEVFAPVAKIEAIRVKSLYGLQSSPEGLVWRQLSSFLMEMVQAELHGRTHFLFGTSSEQQPDGIFISQDKYIADILKKFDFCSIRTTTTPIESNKPLIKDEDGVDVDCICLQSMIGLSNVEFCYSSLAKLYYGEHSLWSCQGVQQGDPLLLSLVLHPLICKMRDSFNLCLQAWYLDDGTIVGDTLVVGKVLELITEDGPRCGLHLNVDKTELFWTKEDPRSRLEGIFPANISQPLHGVKLLGGPVSVDVDFGSALFMKRVSSTIGLLDAVAKINDPQCELLLIRAWAGFSKLYFAMRTCSPRVFESAQLSFDMALRSALERITKLLRHVGIVTSGSTFDDALCLFNNAMEIDFLSTPSEVAAPKIMKKMADIYFTRVTKDAESSFSLSPRQMALWQSQREEHTSDWLRVVPISGLGQTMNGKTYRCVLCYRFGVPLFSVSKPCSACSKVFTGDVYEDHAVSCAGVIGIKHRHNTVRDTLIDICSRSGISAGKEEGGLDVCVDLTGSSPLTQTGMTDFVPGRVVIDAAQRKRGKYMTKCADIGYGFLPFSFSSFGELEKDAVTLLKRVRKFSMAQDIGARAAVHIFNRISFSIAKGVGAQIVSRLPSNLL</sequence>
<reference evidence="1" key="2">
    <citation type="submission" date="2022-01" db="EMBL/GenBank/DDBJ databases">
        <authorList>
            <person name="Yamashiro T."/>
            <person name="Shiraishi A."/>
            <person name="Satake H."/>
            <person name="Nakayama K."/>
        </authorList>
    </citation>
    <scope>NUCLEOTIDE SEQUENCE</scope>
</reference>
<dbReference type="PANTHER" id="PTHR48462">
    <property type="entry name" value="PROTEIN, PUTATIVE-RELATED"/>
    <property type="match status" value="1"/>
</dbReference>
<name>A0ABQ5JCD9_9ASTR</name>
<evidence type="ECO:0008006" key="3">
    <source>
        <dbReference type="Google" id="ProtNLM"/>
    </source>
</evidence>
<keyword evidence="2" id="KW-1185">Reference proteome</keyword>
<dbReference type="PANTHER" id="PTHR48462:SF1">
    <property type="entry name" value="PROTEIN, PUTATIVE-RELATED"/>
    <property type="match status" value="1"/>
</dbReference>
<gene>
    <name evidence="1" type="ORF">Tco_1132372</name>
</gene>
<dbReference type="Proteomes" id="UP001151760">
    <property type="component" value="Unassembled WGS sequence"/>
</dbReference>
<dbReference type="EMBL" id="BQNB010021777">
    <property type="protein sequence ID" value="GJU09976.1"/>
    <property type="molecule type" value="Genomic_DNA"/>
</dbReference>